<comment type="caution">
    <text evidence="3">The sequence shown here is derived from an EMBL/GenBank/DDBJ whole genome shotgun (WGS) entry which is preliminary data.</text>
</comment>
<sequence>MSPAYWDPANLLQIAFNVDDAFGEIQCVGLTSRHNNRCRWTIEEPNQSEIRSLLAQMSKTKPGLIKTDTLHQLAGLCLCPSFHAAQVYDVTTRWNTIVKAAAQHHKNLAESLGSAPPGVDPRLQLALERANLELGKSQDLVGVLQRRLDEENSAAAQFAARTHGSINELRLEVSSWKDRAQQSEADKKSQELTTANLQKSIQALDKDLKKGSADIERAEKEISLLREKVQEATSQLQTCQTERAQDQKENQILQSDINQARTDQARQSEIDKNEKEIQQSTIFGLQQSNRALEESLKNETAKRERAEEEISGFQTELQQADDQLQDHQTEINQTRRENQNLQSQVEQVRKDQKSSAEIFEKLQIESCTSQEMVQKSAADFEAEMHRCHTDMERQRTRIFDLEKNIGSLKITETKLKESISACWLHGFGIWTGGFLKKGSKRKDDIALSTSLKGNNLV</sequence>
<evidence type="ECO:0000313" key="3">
    <source>
        <dbReference type="EMBL" id="KAF7556002.1"/>
    </source>
</evidence>
<dbReference type="OrthoDB" id="5068061at2759"/>
<dbReference type="SUPFAM" id="SSF57997">
    <property type="entry name" value="Tropomyosin"/>
    <property type="match status" value="1"/>
</dbReference>
<protein>
    <submittedName>
        <fullName evidence="3">Uncharacterized protein</fullName>
    </submittedName>
</protein>
<dbReference type="AlphaFoldDB" id="A0A9P5LLS8"/>
<accession>A0A9P5LLS8</accession>
<feature type="region of interest" description="Disordered" evidence="2">
    <location>
        <begin position="255"/>
        <end position="276"/>
    </location>
</feature>
<organism evidence="3 4">
    <name type="scientific">Cylindrodendrum hubeiense</name>
    <dbReference type="NCBI Taxonomy" id="595255"/>
    <lineage>
        <taxon>Eukaryota</taxon>
        <taxon>Fungi</taxon>
        <taxon>Dikarya</taxon>
        <taxon>Ascomycota</taxon>
        <taxon>Pezizomycotina</taxon>
        <taxon>Sordariomycetes</taxon>
        <taxon>Hypocreomycetidae</taxon>
        <taxon>Hypocreales</taxon>
        <taxon>Nectriaceae</taxon>
        <taxon>Cylindrodendrum</taxon>
    </lineage>
</organism>
<evidence type="ECO:0000313" key="4">
    <source>
        <dbReference type="Proteomes" id="UP000722485"/>
    </source>
</evidence>
<dbReference type="EMBL" id="JAANBB010000015">
    <property type="protein sequence ID" value="KAF7556002.1"/>
    <property type="molecule type" value="Genomic_DNA"/>
</dbReference>
<keyword evidence="4" id="KW-1185">Reference proteome</keyword>
<gene>
    <name evidence="3" type="ORF">G7Z17_g1736</name>
</gene>
<evidence type="ECO:0000256" key="1">
    <source>
        <dbReference type="SAM" id="Coils"/>
    </source>
</evidence>
<feature type="coiled-coil region" evidence="1">
    <location>
        <begin position="289"/>
        <end position="351"/>
    </location>
</feature>
<name>A0A9P5LLS8_9HYPO</name>
<proteinExistence type="predicted"/>
<reference evidence="3" key="1">
    <citation type="submission" date="2020-03" db="EMBL/GenBank/DDBJ databases">
        <title>Draft Genome Sequence of Cylindrodendrum hubeiense.</title>
        <authorList>
            <person name="Buettner E."/>
            <person name="Kellner H."/>
        </authorList>
    </citation>
    <scope>NUCLEOTIDE SEQUENCE</scope>
    <source>
        <strain evidence="3">IHI 201604</strain>
    </source>
</reference>
<feature type="compositionally biased region" description="Basic and acidic residues" evidence="2">
    <location>
        <begin position="263"/>
        <end position="276"/>
    </location>
</feature>
<dbReference type="Proteomes" id="UP000722485">
    <property type="component" value="Unassembled WGS sequence"/>
</dbReference>
<keyword evidence="1" id="KW-0175">Coiled coil</keyword>
<evidence type="ECO:0000256" key="2">
    <source>
        <dbReference type="SAM" id="MobiDB-lite"/>
    </source>
</evidence>